<dbReference type="AlphaFoldDB" id="A0A0R3WZL8"/>
<keyword evidence="4" id="KW-1185">Reference proteome</keyword>
<feature type="region of interest" description="Disordered" evidence="1">
    <location>
        <begin position="1"/>
        <end position="20"/>
    </location>
</feature>
<accession>A0A0R3WZL8</accession>
<evidence type="ECO:0000313" key="3">
    <source>
        <dbReference type="EMBL" id="VDM30413.1"/>
    </source>
</evidence>
<protein>
    <submittedName>
        <fullName evidence="3 5">Uncharacterized protein</fullName>
    </submittedName>
</protein>
<evidence type="ECO:0000313" key="4">
    <source>
        <dbReference type="Proteomes" id="UP000274429"/>
    </source>
</evidence>
<sequence length="158" mass="16756">MTQNLEQGPSEARDSELTSSNTDGLIIGGSIVGGSITILVLIICCCCSVRSRKSSNAKVLKPVNKQTGGRMELGVAEEAVCKTVTDEAIKKGGSREAEAASELPEKKVRFSFEDDKKTTTNSSVVMMAAPVAKPTTNLPPYARIREGVTSLFYSIGTP</sequence>
<reference evidence="3 4" key="2">
    <citation type="submission" date="2018-11" db="EMBL/GenBank/DDBJ databases">
        <authorList>
            <consortium name="Pathogen Informatics"/>
        </authorList>
    </citation>
    <scope>NUCLEOTIDE SEQUENCE [LARGE SCALE GENOMIC DNA]</scope>
</reference>
<feature type="transmembrane region" description="Helical" evidence="2">
    <location>
        <begin position="25"/>
        <end position="49"/>
    </location>
</feature>
<proteinExistence type="predicted"/>
<keyword evidence="2" id="KW-0472">Membrane</keyword>
<dbReference type="OrthoDB" id="6272605at2759"/>
<reference evidence="5" key="1">
    <citation type="submission" date="2017-02" db="UniProtKB">
        <authorList>
            <consortium name="WormBaseParasite"/>
        </authorList>
    </citation>
    <scope>IDENTIFICATION</scope>
</reference>
<keyword evidence="2" id="KW-0812">Transmembrane</keyword>
<keyword evidence="2" id="KW-1133">Transmembrane helix</keyword>
<evidence type="ECO:0000313" key="5">
    <source>
        <dbReference type="WBParaSite" id="TTAC_0000625101-mRNA-1"/>
    </source>
</evidence>
<evidence type="ECO:0000256" key="2">
    <source>
        <dbReference type="SAM" id="Phobius"/>
    </source>
</evidence>
<evidence type="ECO:0000256" key="1">
    <source>
        <dbReference type="SAM" id="MobiDB-lite"/>
    </source>
</evidence>
<dbReference type="Proteomes" id="UP000274429">
    <property type="component" value="Unassembled WGS sequence"/>
</dbReference>
<name>A0A0R3WZL8_HYDTA</name>
<dbReference type="WBParaSite" id="TTAC_0000625101-mRNA-1">
    <property type="protein sequence ID" value="TTAC_0000625101-mRNA-1"/>
    <property type="gene ID" value="TTAC_0000625101"/>
</dbReference>
<dbReference type="EMBL" id="UYWX01020296">
    <property type="protein sequence ID" value="VDM30413.1"/>
    <property type="molecule type" value="Genomic_DNA"/>
</dbReference>
<organism evidence="5">
    <name type="scientific">Hydatigena taeniaeformis</name>
    <name type="common">Feline tapeworm</name>
    <name type="synonym">Taenia taeniaeformis</name>
    <dbReference type="NCBI Taxonomy" id="6205"/>
    <lineage>
        <taxon>Eukaryota</taxon>
        <taxon>Metazoa</taxon>
        <taxon>Spiralia</taxon>
        <taxon>Lophotrochozoa</taxon>
        <taxon>Platyhelminthes</taxon>
        <taxon>Cestoda</taxon>
        <taxon>Eucestoda</taxon>
        <taxon>Cyclophyllidea</taxon>
        <taxon>Taeniidae</taxon>
        <taxon>Hydatigera</taxon>
    </lineage>
</organism>
<gene>
    <name evidence="3" type="ORF">TTAC_LOCUS6236</name>
</gene>